<keyword evidence="1" id="KW-0472">Membrane</keyword>
<sequence length="77" mass="8973">MKNFAIKVVWFTTIYVFAFACISQTNIPVPVAIGLYILGNFLILFMVYTVLHDKYKTSKTFEDWYGDHVIKNMGKKE</sequence>
<dbReference type="EMBL" id="CP038810">
    <property type="protein sequence ID" value="QBZ96671.1"/>
    <property type="molecule type" value="Genomic_DNA"/>
</dbReference>
<protein>
    <submittedName>
        <fullName evidence="2">Uncharacterized protein</fullName>
    </submittedName>
</protein>
<dbReference type="PROSITE" id="PS51257">
    <property type="entry name" value="PROKAR_LIPOPROTEIN"/>
    <property type="match status" value="1"/>
</dbReference>
<feature type="transmembrane region" description="Helical" evidence="1">
    <location>
        <begin position="33"/>
        <end position="51"/>
    </location>
</feature>
<dbReference type="AlphaFoldDB" id="A0A4P7PPT6"/>
<keyword evidence="3" id="KW-1185">Reference proteome</keyword>
<evidence type="ECO:0000313" key="2">
    <source>
        <dbReference type="EMBL" id="QBZ96671.1"/>
    </source>
</evidence>
<evidence type="ECO:0000256" key="1">
    <source>
        <dbReference type="SAM" id="Phobius"/>
    </source>
</evidence>
<dbReference type="Proteomes" id="UP000296862">
    <property type="component" value="Chromosome"/>
</dbReference>
<evidence type="ECO:0000313" key="3">
    <source>
        <dbReference type="Proteomes" id="UP000296862"/>
    </source>
</evidence>
<reference evidence="2 3" key="1">
    <citation type="submission" date="2019-04" db="EMBL/GenBank/DDBJ databases">
        <title>Flavobacterium sp. GS03.</title>
        <authorList>
            <person name="Kim H."/>
        </authorList>
    </citation>
    <scope>NUCLEOTIDE SEQUENCE [LARGE SCALE GENOMIC DNA]</scope>
    <source>
        <strain evidence="2 3">GS03</strain>
    </source>
</reference>
<gene>
    <name evidence="2" type="ORF">GS03_00148</name>
</gene>
<proteinExistence type="predicted"/>
<dbReference type="RefSeq" id="WP_136150671.1">
    <property type="nucleotide sequence ID" value="NZ_CP038810.1"/>
</dbReference>
<organism evidence="2 3">
    <name type="scientific">Flavobacterium sangjuense</name>
    <dbReference type="NCBI Taxonomy" id="2518177"/>
    <lineage>
        <taxon>Bacteria</taxon>
        <taxon>Pseudomonadati</taxon>
        <taxon>Bacteroidota</taxon>
        <taxon>Flavobacteriia</taxon>
        <taxon>Flavobacteriales</taxon>
        <taxon>Flavobacteriaceae</taxon>
        <taxon>Flavobacterium</taxon>
    </lineage>
</organism>
<accession>A0A4P7PPT6</accession>
<name>A0A4P7PPT6_9FLAO</name>
<dbReference type="OrthoDB" id="1367298at2"/>
<keyword evidence="1" id="KW-0812">Transmembrane</keyword>
<dbReference type="KEGG" id="fsn:GS03_00148"/>
<keyword evidence="1" id="KW-1133">Transmembrane helix</keyword>